<gene>
    <name evidence="2" type="ORF">Tci_921250</name>
</gene>
<evidence type="ECO:0000313" key="2">
    <source>
        <dbReference type="EMBL" id="GFD49281.1"/>
    </source>
</evidence>
<comment type="caution">
    <text evidence="2">The sequence shown here is derived from an EMBL/GenBank/DDBJ whole genome shotgun (WGS) entry which is preliminary data.</text>
</comment>
<proteinExistence type="predicted"/>
<name>A0A699WWQ0_TANCI</name>
<evidence type="ECO:0000256" key="1">
    <source>
        <dbReference type="SAM" id="MobiDB-lite"/>
    </source>
</evidence>
<feature type="compositionally biased region" description="Low complexity" evidence="1">
    <location>
        <begin position="74"/>
        <end position="85"/>
    </location>
</feature>
<protein>
    <submittedName>
        <fullName evidence="2">Uncharacterized protein</fullName>
    </submittedName>
</protein>
<accession>A0A699WWQ0</accession>
<dbReference type="AlphaFoldDB" id="A0A699WWQ0"/>
<feature type="non-terminal residue" evidence="2">
    <location>
        <position position="85"/>
    </location>
</feature>
<dbReference type="EMBL" id="BKCJ011739099">
    <property type="protein sequence ID" value="GFD49281.1"/>
    <property type="molecule type" value="Genomic_DNA"/>
</dbReference>
<feature type="compositionally biased region" description="Gly residues" evidence="1">
    <location>
        <begin position="49"/>
        <end position="73"/>
    </location>
</feature>
<organism evidence="2">
    <name type="scientific">Tanacetum cinerariifolium</name>
    <name type="common">Dalmatian daisy</name>
    <name type="synonym">Chrysanthemum cinerariifolium</name>
    <dbReference type="NCBI Taxonomy" id="118510"/>
    <lineage>
        <taxon>Eukaryota</taxon>
        <taxon>Viridiplantae</taxon>
        <taxon>Streptophyta</taxon>
        <taxon>Embryophyta</taxon>
        <taxon>Tracheophyta</taxon>
        <taxon>Spermatophyta</taxon>
        <taxon>Magnoliopsida</taxon>
        <taxon>eudicotyledons</taxon>
        <taxon>Gunneridae</taxon>
        <taxon>Pentapetalae</taxon>
        <taxon>asterids</taxon>
        <taxon>campanulids</taxon>
        <taxon>Asterales</taxon>
        <taxon>Asteraceae</taxon>
        <taxon>Asteroideae</taxon>
        <taxon>Anthemideae</taxon>
        <taxon>Anthemidinae</taxon>
        <taxon>Tanacetum</taxon>
    </lineage>
</organism>
<feature type="region of interest" description="Disordered" evidence="1">
    <location>
        <begin position="34"/>
        <end position="85"/>
    </location>
</feature>
<sequence>MPNTRSKVSMTHEEVEELIARRVAEEKKAREVARNLEALNENEEEQEGKNGGNGNGGNGGNGNGENGNEGNGNHGMNYGGFMPMD</sequence>
<reference evidence="2" key="1">
    <citation type="journal article" date="2019" name="Sci. Rep.">
        <title>Draft genome of Tanacetum cinerariifolium, the natural source of mosquito coil.</title>
        <authorList>
            <person name="Yamashiro T."/>
            <person name="Shiraishi A."/>
            <person name="Satake H."/>
            <person name="Nakayama K."/>
        </authorList>
    </citation>
    <scope>NUCLEOTIDE SEQUENCE</scope>
</reference>